<accession>A0ABN9WMA5</accession>
<reference evidence="12" key="1">
    <citation type="submission" date="2023-10" db="EMBL/GenBank/DDBJ databases">
        <authorList>
            <person name="Chen Y."/>
            <person name="Shah S."/>
            <person name="Dougan E. K."/>
            <person name="Thang M."/>
            <person name="Chan C."/>
        </authorList>
    </citation>
    <scope>NUCLEOTIDE SEQUENCE [LARGE SCALE GENOMIC DNA]</scope>
</reference>
<dbReference type="EMBL" id="CAUYUJ010018829">
    <property type="protein sequence ID" value="CAK0886621.1"/>
    <property type="molecule type" value="Genomic_DNA"/>
</dbReference>
<dbReference type="PANTHER" id="PTHR46539:SF1">
    <property type="entry name" value="E3 UBIQUITIN-PROTEIN LIGASE ATL42"/>
    <property type="match status" value="1"/>
</dbReference>
<feature type="transmembrane region" description="Helical" evidence="9">
    <location>
        <begin position="59"/>
        <end position="79"/>
    </location>
</feature>
<evidence type="ECO:0000256" key="6">
    <source>
        <dbReference type="ARBA" id="ARBA00022989"/>
    </source>
</evidence>
<name>A0ABN9WMA5_9DINO</name>
<feature type="transmembrane region" description="Helical" evidence="9">
    <location>
        <begin position="127"/>
        <end position="147"/>
    </location>
</feature>
<feature type="transmembrane region" description="Helical" evidence="9">
    <location>
        <begin position="85"/>
        <end position="106"/>
    </location>
</feature>
<keyword evidence="4 8" id="KW-0863">Zinc-finger</keyword>
<evidence type="ECO:0000256" key="7">
    <source>
        <dbReference type="ARBA" id="ARBA00023136"/>
    </source>
</evidence>
<dbReference type="SUPFAM" id="SSF57850">
    <property type="entry name" value="RING/U-box"/>
    <property type="match status" value="1"/>
</dbReference>
<sequence length="271" mass="29139">MEVTVLAPPVRCPRLCRSDGQLAHGCLSYGAVVELCLTFGIVVCSAMHSSASFEEASAWVPMASLTVANACRSGVAVVAQRFNRWGPAAALSLLVASCAILVWHVLIIDSLLRSSQPHNDQSNGAEVLAFILALAASALSTTMWYAATGYTHILTDKGEDPPPRPEVETFVVHDVGSECLGSICAICLEEFSPGCLAGKLPCTHVFHDRCVRSWLYTGSFLARCRCPMRCPNDAGANQGSRPRQSEPSILLESGRSTFGREVDSTIWVVPW</sequence>
<dbReference type="Proteomes" id="UP001189429">
    <property type="component" value="Unassembled WGS sequence"/>
</dbReference>
<dbReference type="Gene3D" id="3.30.40.10">
    <property type="entry name" value="Zinc/RING finger domain, C3HC4 (zinc finger)"/>
    <property type="match status" value="1"/>
</dbReference>
<evidence type="ECO:0000256" key="9">
    <source>
        <dbReference type="SAM" id="Phobius"/>
    </source>
</evidence>
<evidence type="ECO:0000256" key="3">
    <source>
        <dbReference type="ARBA" id="ARBA00022723"/>
    </source>
</evidence>
<evidence type="ECO:0000313" key="11">
    <source>
        <dbReference type="EMBL" id="CAK0795715.1"/>
    </source>
</evidence>
<keyword evidence="13" id="KW-1185">Reference proteome</keyword>
<gene>
    <name evidence="11" type="ORF">PCOR1329_LOCUS5292</name>
    <name evidence="12" type="ORF">PCOR1329_LOCUS67920</name>
</gene>
<dbReference type="PROSITE" id="PS50089">
    <property type="entry name" value="ZF_RING_2"/>
    <property type="match status" value="1"/>
</dbReference>
<evidence type="ECO:0000256" key="4">
    <source>
        <dbReference type="ARBA" id="ARBA00022771"/>
    </source>
</evidence>
<evidence type="ECO:0000313" key="13">
    <source>
        <dbReference type="Proteomes" id="UP001189429"/>
    </source>
</evidence>
<protein>
    <recommendedName>
        <fullName evidence="10">RING-type domain-containing protein</fullName>
    </recommendedName>
</protein>
<organism evidence="12 13">
    <name type="scientific">Prorocentrum cordatum</name>
    <dbReference type="NCBI Taxonomy" id="2364126"/>
    <lineage>
        <taxon>Eukaryota</taxon>
        <taxon>Sar</taxon>
        <taxon>Alveolata</taxon>
        <taxon>Dinophyceae</taxon>
        <taxon>Prorocentrales</taxon>
        <taxon>Prorocentraceae</taxon>
        <taxon>Prorocentrum</taxon>
    </lineage>
</organism>
<proteinExistence type="predicted"/>
<evidence type="ECO:0000256" key="8">
    <source>
        <dbReference type="PROSITE-ProRule" id="PRU00175"/>
    </source>
</evidence>
<evidence type="ECO:0000259" key="10">
    <source>
        <dbReference type="PROSITE" id="PS50089"/>
    </source>
</evidence>
<dbReference type="InterPro" id="IPR001841">
    <property type="entry name" value="Znf_RING"/>
</dbReference>
<evidence type="ECO:0000256" key="1">
    <source>
        <dbReference type="ARBA" id="ARBA00004370"/>
    </source>
</evidence>
<comment type="subcellular location">
    <subcellularLocation>
        <location evidence="1">Membrane</location>
    </subcellularLocation>
</comment>
<keyword evidence="3" id="KW-0479">Metal-binding</keyword>
<keyword evidence="7 9" id="KW-0472">Membrane</keyword>
<evidence type="ECO:0000256" key="2">
    <source>
        <dbReference type="ARBA" id="ARBA00022692"/>
    </source>
</evidence>
<evidence type="ECO:0000256" key="5">
    <source>
        <dbReference type="ARBA" id="ARBA00022833"/>
    </source>
</evidence>
<keyword evidence="6 9" id="KW-1133">Transmembrane helix</keyword>
<keyword evidence="5" id="KW-0862">Zinc</keyword>
<comment type="caution">
    <text evidence="12">The sequence shown here is derived from an EMBL/GenBank/DDBJ whole genome shotgun (WGS) entry which is preliminary data.</text>
</comment>
<dbReference type="EMBL" id="CAUYUJ010001392">
    <property type="protein sequence ID" value="CAK0795715.1"/>
    <property type="molecule type" value="Genomic_DNA"/>
</dbReference>
<dbReference type="Pfam" id="PF17123">
    <property type="entry name" value="zf-RING_11"/>
    <property type="match status" value="1"/>
</dbReference>
<dbReference type="PANTHER" id="PTHR46539">
    <property type="entry name" value="E3 UBIQUITIN-PROTEIN LIGASE ATL42"/>
    <property type="match status" value="1"/>
</dbReference>
<evidence type="ECO:0000313" key="12">
    <source>
        <dbReference type="EMBL" id="CAK0886621.1"/>
    </source>
</evidence>
<dbReference type="CDD" id="cd16448">
    <property type="entry name" value="RING-H2"/>
    <property type="match status" value="1"/>
</dbReference>
<keyword evidence="2 9" id="KW-0812">Transmembrane</keyword>
<dbReference type="InterPro" id="IPR013083">
    <property type="entry name" value="Znf_RING/FYVE/PHD"/>
</dbReference>
<feature type="domain" description="RING-type" evidence="10">
    <location>
        <begin position="184"/>
        <end position="228"/>
    </location>
</feature>
<feature type="transmembrane region" description="Helical" evidence="9">
    <location>
        <begin position="27"/>
        <end position="47"/>
    </location>
</feature>